<organism evidence="2 3">
    <name type="scientific">Coccidioides immitis RMSCC 3703</name>
    <dbReference type="NCBI Taxonomy" id="454286"/>
    <lineage>
        <taxon>Eukaryota</taxon>
        <taxon>Fungi</taxon>
        <taxon>Dikarya</taxon>
        <taxon>Ascomycota</taxon>
        <taxon>Pezizomycotina</taxon>
        <taxon>Eurotiomycetes</taxon>
        <taxon>Eurotiomycetidae</taxon>
        <taxon>Onygenales</taxon>
        <taxon>Onygenaceae</taxon>
        <taxon>Coccidioides</taxon>
    </lineage>
</organism>
<reference evidence="3" key="1">
    <citation type="journal article" date="2010" name="Genome Res.">
        <title>Population genomic sequencing of Coccidioides fungi reveals recent hybridization and transposon control.</title>
        <authorList>
            <person name="Neafsey D.E."/>
            <person name="Barker B.M."/>
            <person name="Sharpton T.J."/>
            <person name="Stajich J.E."/>
            <person name="Park D.J."/>
            <person name="Whiston E."/>
            <person name="Hung C.-Y."/>
            <person name="McMahan C."/>
            <person name="White J."/>
            <person name="Sykes S."/>
            <person name="Heiman D."/>
            <person name="Young S."/>
            <person name="Zeng Q."/>
            <person name="Abouelleil A."/>
            <person name="Aftuck L."/>
            <person name="Bessette D."/>
            <person name="Brown A."/>
            <person name="FitzGerald M."/>
            <person name="Lui A."/>
            <person name="Macdonald J.P."/>
            <person name="Priest M."/>
            <person name="Orbach M.J."/>
            <person name="Galgiani J.N."/>
            <person name="Kirkland T.N."/>
            <person name="Cole G.T."/>
            <person name="Birren B.W."/>
            <person name="Henn M.R."/>
            <person name="Taylor J.W."/>
            <person name="Rounsley S.D."/>
        </authorList>
    </citation>
    <scope>NUCLEOTIDE SEQUENCE [LARGE SCALE GENOMIC DNA]</scope>
    <source>
        <strain evidence="3">RMSCC 3703</strain>
    </source>
</reference>
<evidence type="ECO:0000313" key="2">
    <source>
        <dbReference type="EMBL" id="KMU73850.1"/>
    </source>
</evidence>
<feature type="compositionally biased region" description="Pro residues" evidence="1">
    <location>
        <begin position="85"/>
        <end position="99"/>
    </location>
</feature>
<feature type="compositionally biased region" description="Pro residues" evidence="1">
    <location>
        <begin position="370"/>
        <end position="379"/>
    </location>
</feature>
<feature type="compositionally biased region" description="Basic and acidic residues" evidence="1">
    <location>
        <begin position="383"/>
        <end position="398"/>
    </location>
</feature>
<feature type="compositionally biased region" description="Basic and acidic residues" evidence="1">
    <location>
        <begin position="249"/>
        <end position="267"/>
    </location>
</feature>
<dbReference type="InterPro" id="IPR013951">
    <property type="entry name" value="Rxt3"/>
</dbReference>
<sequence>MPPPSPPPLFQSRATPIQPSFAPRDPPAPSPSSHRTGSSMPIASMLGSDPEKPSREPSSSSLFSRPPIPSMSAGTTGPSASGKMSPPPAPTRQPAPDYPPFGRSHTPDRSIFSKPSPRPYRPDSRATVLGTTQTAADDSRVGSLSRSHAGPAFGDRQMPQSPRSAYVESSYASTDRRLSLGAPIQRPNSQPQHLPQSDEAPARTSLFSPIGRSTPGFGDKGPGHQRSATGYAGVEGHPHAASRFSGVPSEHHGRDLVSRDHVQEPGHQHQPQVRYGQHHSDRDERQSRAPWEPNLPRLSPEPGRYPSGESVAGHGFGGLHTYTKSLGSQPGAPRSLPGPQLQPRQEPSPSQESSPSATRRFPNPRLYSPAPGPRPPPFSGPGTEEHHPPRVTVDEQLHHRTILNLNAENKRGRVSPLPQAVQGAQAQLIGPAGEPGIQSELGRVFSGIGSGVGVSGSGPPTPLGSSSFRKDVTGRPLNSEYGDAMGTGAKPSRSNSRRSRRIKDEEAREDSESTNAQRETSLVRGGGASRRARHVHHHHHHGHHHHHHRHRPDDDTAHSVAQPGGSSQPPTLADRTVASSATFYTASSSSPPSSPSPCPHDPAFTPPHQTAPPCSGQRIKDQHQHAPHPTNGAFGSSHKNGPDGKVKSESDDKQKAKHRIPPIPPPDKDLHITLLILPPLERYESSVMYGLKSRPWGNNHDGMSFKVESIEWVDEGGSKGQERGGEARRKRLKSMMRSGRICTAAGMKGRAGVEFLKKKGPSGMDNGPRVSPASQESAQPRVVETVS</sequence>
<accession>A0A0J8QND1</accession>
<dbReference type="Pfam" id="PF08642">
    <property type="entry name" value="Rxt3"/>
    <property type="match status" value="1"/>
</dbReference>
<dbReference type="STRING" id="454286.A0A0J8QND1"/>
<gene>
    <name evidence="2" type="ORF">CISG_10237</name>
</gene>
<feature type="compositionally biased region" description="Basic residues" evidence="1">
    <location>
        <begin position="530"/>
        <end position="550"/>
    </location>
</feature>
<proteinExistence type="predicted"/>
<dbReference type="EMBL" id="DS268266">
    <property type="protein sequence ID" value="KMU73850.1"/>
    <property type="molecule type" value="Genomic_DNA"/>
</dbReference>
<feature type="compositionally biased region" description="Basic and acidic residues" evidence="1">
    <location>
        <begin position="716"/>
        <end position="727"/>
    </location>
</feature>
<feature type="compositionally biased region" description="Polar residues" evidence="1">
    <location>
        <begin position="129"/>
        <end position="146"/>
    </location>
</feature>
<name>A0A0J8QND1_COCIT</name>
<feature type="region of interest" description="Disordered" evidence="1">
    <location>
        <begin position="716"/>
        <end position="737"/>
    </location>
</feature>
<evidence type="ECO:0000313" key="3">
    <source>
        <dbReference type="Proteomes" id="UP000054559"/>
    </source>
</evidence>
<feature type="compositionally biased region" description="Basic and acidic residues" evidence="1">
    <location>
        <begin position="278"/>
        <end position="287"/>
    </location>
</feature>
<feature type="compositionally biased region" description="Polar residues" evidence="1">
    <location>
        <begin position="186"/>
        <end position="195"/>
    </location>
</feature>
<protein>
    <recommendedName>
        <fullName evidence="4">Extensin</fullName>
    </recommendedName>
</protein>
<feature type="compositionally biased region" description="Basic and acidic residues" evidence="1">
    <location>
        <begin position="640"/>
        <end position="654"/>
    </location>
</feature>
<dbReference type="Proteomes" id="UP000054559">
    <property type="component" value="Unassembled WGS sequence"/>
</dbReference>
<feature type="compositionally biased region" description="Low complexity" evidence="1">
    <location>
        <begin position="339"/>
        <end position="356"/>
    </location>
</feature>
<feature type="compositionally biased region" description="Polar residues" evidence="1">
    <location>
        <begin position="577"/>
        <end position="586"/>
    </location>
</feature>
<feature type="region of interest" description="Disordered" evidence="1">
    <location>
        <begin position="1"/>
        <end position="398"/>
    </location>
</feature>
<dbReference type="AlphaFoldDB" id="A0A0J8QND1"/>
<evidence type="ECO:0000256" key="1">
    <source>
        <dbReference type="SAM" id="MobiDB-lite"/>
    </source>
</evidence>
<evidence type="ECO:0008006" key="4">
    <source>
        <dbReference type="Google" id="ProtNLM"/>
    </source>
</evidence>
<feature type="compositionally biased region" description="Low complexity" evidence="1">
    <location>
        <begin position="56"/>
        <end position="65"/>
    </location>
</feature>
<feature type="region of interest" description="Disordered" evidence="1">
    <location>
        <begin position="756"/>
        <end position="787"/>
    </location>
</feature>
<feature type="region of interest" description="Disordered" evidence="1">
    <location>
        <begin position="452"/>
        <end position="670"/>
    </location>
</feature>
<dbReference type="OrthoDB" id="3596986at2759"/>